<dbReference type="PANTHER" id="PTHR15680:SF9">
    <property type="entry name" value="LARGE RIBOSOMAL SUBUNIT PROTEIN BL19M"/>
    <property type="match status" value="1"/>
</dbReference>
<dbReference type="InterPro" id="IPR018257">
    <property type="entry name" value="Ribosomal_bL19_CS"/>
</dbReference>
<dbReference type="SUPFAM" id="SSF50104">
    <property type="entry name" value="Translation proteins SH3-like domain"/>
    <property type="match status" value="1"/>
</dbReference>
<dbReference type="GO" id="GO:0022625">
    <property type="term" value="C:cytosolic large ribosomal subunit"/>
    <property type="evidence" value="ECO:0007669"/>
    <property type="project" value="TreeGrafter"/>
</dbReference>
<evidence type="ECO:0000313" key="6">
    <source>
        <dbReference type="Proteomes" id="UP000176445"/>
    </source>
</evidence>
<dbReference type="PRINTS" id="PR00061">
    <property type="entry name" value="RIBOSOMALL19"/>
</dbReference>
<reference evidence="5 6" key="1">
    <citation type="journal article" date="2016" name="Nat. Commun.">
        <title>Thousands of microbial genomes shed light on interconnected biogeochemical processes in an aquifer system.</title>
        <authorList>
            <person name="Anantharaman K."/>
            <person name="Brown C.T."/>
            <person name="Hug L.A."/>
            <person name="Sharon I."/>
            <person name="Castelle C.J."/>
            <person name="Probst A.J."/>
            <person name="Thomas B.C."/>
            <person name="Singh A."/>
            <person name="Wilkins M.J."/>
            <person name="Karaoz U."/>
            <person name="Brodie E.L."/>
            <person name="Williams K.H."/>
            <person name="Hubbard S.S."/>
            <person name="Banfield J.F."/>
        </authorList>
    </citation>
    <scope>NUCLEOTIDE SEQUENCE [LARGE SCALE GENOMIC DNA]</scope>
</reference>
<name>A0A1F6CS96_9BACT</name>
<dbReference type="Gene3D" id="2.30.30.790">
    <property type="match status" value="1"/>
</dbReference>
<sequence length="149" mass="16765">MKNAVKISPVDMDARKNLDLRPGDTVRVWQKIEEKGKTRLQAFEGLVLARKHGTEAGGTFTVRRVASGVGVEKVFPIYSPMIDKIDLVKRSRVRRAKLYFIRDKVARESRRQLRRTRMMVNVSGVTKVVAKAEEPVAAEVEAGAETKSE</sequence>
<gene>
    <name evidence="5" type="ORF">A2704_06210</name>
</gene>
<dbReference type="Pfam" id="PF01245">
    <property type="entry name" value="Ribosomal_L19"/>
    <property type="match status" value="1"/>
</dbReference>
<dbReference type="NCBIfam" id="TIGR01024">
    <property type="entry name" value="rplS_bact"/>
    <property type="match status" value="1"/>
</dbReference>
<evidence type="ECO:0000256" key="1">
    <source>
        <dbReference type="ARBA" id="ARBA00005781"/>
    </source>
</evidence>
<dbReference type="Proteomes" id="UP000176445">
    <property type="component" value="Unassembled WGS sequence"/>
</dbReference>
<evidence type="ECO:0000313" key="5">
    <source>
        <dbReference type="EMBL" id="OGG52059.1"/>
    </source>
</evidence>
<dbReference type="GO" id="GO:0006412">
    <property type="term" value="P:translation"/>
    <property type="evidence" value="ECO:0007669"/>
    <property type="project" value="InterPro"/>
</dbReference>
<dbReference type="InterPro" id="IPR008991">
    <property type="entry name" value="Translation_prot_SH3-like_sf"/>
</dbReference>
<organism evidence="5 6">
    <name type="scientific">Candidatus Kaiserbacteria bacterium RIFCSPHIGHO2_01_FULL_54_36b</name>
    <dbReference type="NCBI Taxonomy" id="1798483"/>
    <lineage>
        <taxon>Bacteria</taxon>
        <taxon>Candidatus Kaiseribacteriota</taxon>
    </lineage>
</organism>
<dbReference type="PANTHER" id="PTHR15680">
    <property type="entry name" value="RIBOSOMAL PROTEIN L19"/>
    <property type="match status" value="1"/>
</dbReference>
<keyword evidence="2 5" id="KW-0689">Ribosomal protein</keyword>
<protein>
    <recommendedName>
        <fullName evidence="4">50S ribosomal protein L19</fullName>
    </recommendedName>
</protein>
<dbReference type="InterPro" id="IPR001857">
    <property type="entry name" value="Ribosomal_bL19"/>
</dbReference>
<comment type="function">
    <text evidence="4">This protein is located at the 30S-50S ribosomal subunit interface and may play a role in the structure and function of the aminoacyl-tRNA binding site.</text>
</comment>
<dbReference type="PROSITE" id="PS01015">
    <property type="entry name" value="RIBOSOMAL_L19"/>
    <property type="match status" value="1"/>
</dbReference>
<evidence type="ECO:0000256" key="4">
    <source>
        <dbReference type="RuleBase" id="RU000559"/>
    </source>
</evidence>
<dbReference type="AlphaFoldDB" id="A0A1F6CS96"/>
<dbReference type="EMBL" id="MFKW01000005">
    <property type="protein sequence ID" value="OGG52059.1"/>
    <property type="molecule type" value="Genomic_DNA"/>
</dbReference>
<evidence type="ECO:0000256" key="3">
    <source>
        <dbReference type="ARBA" id="ARBA00023274"/>
    </source>
</evidence>
<dbReference type="GO" id="GO:0003735">
    <property type="term" value="F:structural constituent of ribosome"/>
    <property type="evidence" value="ECO:0007669"/>
    <property type="project" value="InterPro"/>
</dbReference>
<comment type="similarity">
    <text evidence="1 4">Belongs to the bacterial ribosomal protein bL19 family.</text>
</comment>
<dbReference type="InterPro" id="IPR038657">
    <property type="entry name" value="Ribosomal_bL19_sf"/>
</dbReference>
<evidence type="ECO:0000256" key="2">
    <source>
        <dbReference type="ARBA" id="ARBA00022980"/>
    </source>
</evidence>
<proteinExistence type="inferred from homology"/>
<accession>A0A1F6CS96</accession>
<comment type="caution">
    <text evidence="5">The sequence shown here is derived from an EMBL/GenBank/DDBJ whole genome shotgun (WGS) entry which is preliminary data.</text>
</comment>
<keyword evidence="3 4" id="KW-0687">Ribonucleoprotein</keyword>